<dbReference type="Proteomes" id="UP000485058">
    <property type="component" value="Unassembled WGS sequence"/>
</dbReference>
<dbReference type="InterPro" id="IPR013842">
    <property type="entry name" value="LepA_CTD"/>
</dbReference>
<dbReference type="GO" id="GO:0005739">
    <property type="term" value="C:mitochondrion"/>
    <property type="evidence" value="ECO:0007669"/>
    <property type="project" value="TreeGrafter"/>
</dbReference>
<dbReference type="GO" id="GO:0097177">
    <property type="term" value="F:mitochondrial ribosome binding"/>
    <property type="evidence" value="ECO:0007669"/>
    <property type="project" value="TreeGrafter"/>
</dbReference>
<dbReference type="AlphaFoldDB" id="A0A699Z964"/>
<dbReference type="SUPFAM" id="SSF52540">
    <property type="entry name" value="P-loop containing nucleoside triphosphate hydrolases"/>
    <property type="match status" value="1"/>
</dbReference>
<comment type="similarity">
    <text evidence="1">Belongs to the TRAFAC class translation factor GTPase superfamily. Classic translation factor GTPase family. LepA subfamily.</text>
</comment>
<dbReference type="GO" id="GO:0005525">
    <property type="term" value="F:GTP binding"/>
    <property type="evidence" value="ECO:0007669"/>
    <property type="project" value="UniProtKB-KW"/>
</dbReference>
<dbReference type="GO" id="GO:0003924">
    <property type="term" value="F:GTPase activity"/>
    <property type="evidence" value="ECO:0007669"/>
    <property type="project" value="InterPro"/>
</dbReference>
<dbReference type="EMBL" id="BLLF01000878">
    <property type="protein sequence ID" value="GFH15648.1"/>
    <property type="molecule type" value="Genomic_DNA"/>
</dbReference>
<evidence type="ECO:0000256" key="2">
    <source>
        <dbReference type="ARBA" id="ARBA00022741"/>
    </source>
</evidence>
<comment type="caution">
    <text evidence="6">The sequence shown here is derived from an EMBL/GenBank/DDBJ whole genome shotgun (WGS) entry which is preliminary data.</text>
</comment>
<evidence type="ECO:0000256" key="1">
    <source>
        <dbReference type="ARBA" id="ARBA00005454"/>
    </source>
</evidence>
<evidence type="ECO:0000259" key="5">
    <source>
        <dbReference type="Pfam" id="PF06421"/>
    </source>
</evidence>
<protein>
    <submittedName>
        <fullName evidence="6">GTP binding protein LepA</fullName>
    </submittedName>
</protein>
<organism evidence="6 7">
    <name type="scientific">Haematococcus lacustris</name>
    <name type="common">Green alga</name>
    <name type="synonym">Haematococcus pluvialis</name>
    <dbReference type="NCBI Taxonomy" id="44745"/>
    <lineage>
        <taxon>Eukaryota</taxon>
        <taxon>Viridiplantae</taxon>
        <taxon>Chlorophyta</taxon>
        <taxon>core chlorophytes</taxon>
        <taxon>Chlorophyceae</taxon>
        <taxon>CS clade</taxon>
        <taxon>Chlamydomonadales</taxon>
        <taxon>Haematococcaceae</taxon>
        <taxon>Haematococcus</taxon>
    </lineage>
</organism>
<dbReference type="InterPro" id="IPR027417">
    <property type="entry name" value="P-loop_NTPase"/>
</dbReference>
<dbReference type="InterPro" id="IPR038363">
    <property type="entry name" value="LepA_C_sf"/>
</dbReference>
<keyword evidence="3" id="KW-0378">Hydrolase</keyword>
<dbReference type="PANTHER" id="PTHR43512">
    <property type="entry name" value="TRANSLATION FACTOR GUF1-RELATED"/>
    <property type="match status" value="1"/>
</dbReference>
<sequence>LAGSLHNELKSITHGFASFDWEEGEYRPADLRRLDIIAHGKPVDALARLVHKDEAVSLGRGLIAKMKELVPRAQFEIVLQAAVDGKVVARETIKPLRKDGALLLVDAGQGVQAQTLANWRLARDQGLVVVTALNKIDLPQADPEACVRQLQEAGGLREGEQVLQLSAKTGQGVAELLPTLI</sequence>
<evidence type="ECO:0000256" key="4">
    <source>
        <dbReference type="ARBA" id="ARBA00023134"/>
    </source>
</evidence>
<feature type="non-terminal residue" evidence="6">
    <location>
        <position position="181"/>
    </location>
</feature>
<feature type="non-terminal residue" evidence="6">
    <location>
        <position position="1"/>
    </location>
</feature>
<gene>
    <name evidence="6" type="ORF">HaLaN_11909</name>
</gene>
<dbReference type="InterPro" id="IPR006297">
    <property type="entry name" value="EF-4"/>
</dbReference>
<dbReference type="Gene3D" id="3.30.70.2570">
    <property type="entry name" value="Elongation factor 4, C-terminal domain"/>
    <property type="match status" value="1"/>
</dbReference>
<dbReference type="FunFam" id="3.30.70.2570:FF:000001">
    <property type="entry name" value="Translation factor GUF1, mitochondrial"/>
    <property type="match status" value="1"/>
</dbReference>
<dbReference type="Gene3D" id="3.40.50.300">
    <property type="entry name" value="P-loop containing nucleotide triphosphate hydrolases"/>
    <property type="match status" value="1"/>
</dbReference>
<accession>A0A699Z964</accession>
<evidence type="ECO:0000313" key="6">
    <source>
        <dbReference type="EMBL" id="GFH15648.1"/>
    </source>
</evidence>
<dbReference type="GO" id="GO:0045727">
    <property type="term" value="P:positive regulation of translation"/>
    <property type="evidence" value="ECO:0007669"/>
    <property type="project" value="TreeGrafter"/>
</dbReference>
<dbReference type="Pfam" id="PF06421">
    <property type="entry name" value="LepA_C"/>
    <property type="match status" value="1"/>
</dbReference>
<evidence type="ECO:0000256" key="3">
    <source>
        <dbReference type="ARBA" id="ARBA00022801"/>
    </source>
</evidence>
<keyword evidence="7" id="KW-1185">Reference proteome</keyword>
<keyword evidence="2" id="KW-0547">Nucleotide-binding</keyword>
<name>A0A699Z964_HAELA</name>
<dbReference type="InterPro" id="IPR035647">
    <property type="entry name" value="EFG_III/V"/>
</dbReference>
<feature type="domain" description="GTP-binding protein LepA C-terminal" evidence="5">
    <location>
        <begin position="40"/>
        <end position="99"/>
    </location>
</feature>
<dbReference type="PANTHER" id="PTHR43512:SF7">
    <property type="entry name" value="TRANSLATION FACTOR GUF1, MITOCHONDRIAL"/>
    <property type="match status" value="1"/>
</dbReference>
<keyword evidence="4" id="KW-0342">GTP-binding</keyword>
<dbReference type="SUPFAM" id="SSF54980">
    <property type="entry name" value="EF-G C-terminal domain-like"/>
    <property type="match status" value="1"/>
</dbReference>
<reference evidence="6 7" key="1">
    <citation type="submission" date="2020-02" db="EMBL/GenBank/DDBJ databases">
        <title>Draft genome sequence of Haematococcus lacustris strain NIES-144.</title>
        <authorList>
            <person name="Morimoto D."/>
            <person name="Nakagawa S."/>
            <person name="Yoshida T."/>
            <person name="Sawayama S."/>
        </authorList>
    </citation>
    <scope>NUCLEOTIDE SEQUENCE [LARGE SCALE GENOMIC DNA]</scope>
    <source>
        <strain evidence="6 7">NIES-144</strain>
    </source>
</reference>
<evidence type="ECO:0000313" key="7">
    <source>
        <dbReference type="Proteomes" id="UP000485058"/>
    </source>
</evidence>
<proteinExistence type="inferred from homology"/>